<evidence type="ECO:0000313" key="2">
    <source>
        <dbReference type="EMBL" id="CAL4078715.1"/>
    </source>
</evidence>
<feature type="compositionally biased region" description="Basic residues" evidence="1">
    <location>
        <begin position="150"/>
        <end position="166"/>
    </location>
</feature>
<organism evidence="2 3">
    <name type="scientific">Meganyctiphanes norvegica</name>
    <name type="common">Northern krill</name>
    <name type="synonym">Thysanopoda norvegica</name>
    <dbReference type="NCBI Taxonomy" id="48144"/>
    <lineage>
        <taxon>Eukaryota</taxon>
        <taxon>Metazoa</taxon>
        <taxon>Ecdysozoa</taxon>
        <taxon>Arthropoda</taxon>
        <taxon>Crustacea</taxon>
        <taxon>Multicrustacea</taxon>
        <taxon>Malacostraca</taxon>
        <taxon>Eumalacostraca</taxon>
        <taxon>Eucarida</taxon>
        <taxon>Euphausiacea</taxon>
        <taxon>Euphausiidae</taxon>
        <taxon>Meganyctiphanes</taxon>
    </lineage>
</organism>
<keyword evidence="3" id="KW-1185">Reference proteome</keyword>
<evidence type="ECO:0000313" key="3">
    <source>
        <dbReference type="Proteomes" id="UP001497623"/>
    </source>
</evidence>
<comment type="caution">
    <text evidence="2">The sequence shown here is derived from an EMBL/GenBank/DDBJ whole genome shotgun (WGS) entry which is preliminary data.</text>
</comment>
<reference evidence="2 3" key="1">
    <citation type="submission" date="2024-05" db="EMBL/GenBank/DDBJ databases">
        <authorList>
            <person name="Wallberg A."/>
        </authorList>
    </citation>
    <scope>NUCLEOTIDE SEQUENCE [LARGE SCALE GENOMIC DNA]</scope>
</reference>
<protein>
    <submittedName>
        <fullName evidence="2">Uncharacterized protein</fullName>
    </submittedName>
</protein>
<feature type="region of interest" description="Disordered" evidence="1">
    <location>
        <begin position="126"/>
        <end position="166"/>
    </location>
</feature>
<dbReference type="Proteomes" id="UP001497623">
    <property type="component" value="Unassembled WGS sequence"/>
</dbReference>
<sequence>MQKRFLSMVDQIVSSNFVDKLENSSINNDTKISSNNGISDVRSSMWVETDVKVNPADYQPDTKTLGKELKINTIEASPKNVDGQPLFSASTRPKAGFYKEIDYEFSSLEKDKNANLGIKDNSEVENFSKDENKTVNIIKTPEGKSTKASIKTKSKKGRGRPRKVKK</sequence>
<gene>
    <name evidence="2" type="ORF">MNOR_LOCUS10730</name>
</gene>
<dbReference type="EMBL" id="CAXKWB010005500">
    <property type="protein sequence ID" value="CAL4078715.1"/>
    <property type="molecule type" value="Genomic_DNA"/>
</dbReference>
<dbReference type="AlphaFoldDB" id="A0AAV2QAW3"/>
<proteinExistence type="predicted"/>
<name>A0AAV2QAW3_MEGNR</name>
<accession>A0AAV2QAW3</accession>
<evidence type="ECO:0000256" key="1">
    <source>
        <dbReference type="SAM" id="MobiDB-lite"/>
    </source>
</evidence>